<accession>A0ABD5NXT1</accession>
<evidence type="ECO:0000313" key="1">
    <source>
        <dbReference type="EMBL" id="MFC4246474.1"/>
    </source>
</evidence>
<dbReference type="Proteomes" id="UP001595821">
    <property type="component" value="Unassembled WGS sequence"/>
</dbReference>
<reference evidence="1 2" key="1">
    <citation type="journal article" date="2014" name="Int. J. Syst. Evol. Microbiol.">
        <title>Complete genome sequence of Corynebacterium casei LMG S-19264T (=DSM 44701T), isolated from a smear-ripened cheese.</title>
        <authorList>
            <consortium name="US DOE Joint Genome Institute (JGI-PGF)"/>
            <person name="Walter F."/>
            <person name="Albersmeier A."/>
            <person name="Kalinowski J."/>
            <person name="Ruckert C."/>
        </authorList>
    </citation>
    <scope>NUCLEOTIDE SEQUENCE [LARGE SCALE GENOMIC DNA]</scope>
    <source>
        <strain evidence="1 2">IBRC-M 10912</strain>
    </source>
</reference>
<name>A0ABD5NXT1_9EURY</name>
<comment type="caution">
    <text evidence="1">The sequence shown here is derived from an EMBL/GenBank/DDBJ whole genome shotgun (WGS) entry which is preliminary data.</text>
</comment>
<protein>
    <submittedName>
        <fullName evidence="1">Uncharacterized protein</fullName>
    </submittedName>
</protein>
<evidence type="ECO:0000313" key="2">
    <source>
        <dbReference type="Proteomes" id="UP001595821"/>
    </source>
</evidence>
<gene>
    <name evidence="1" type="ORF">ACFOZ7_05615</name>
</gene>
<proteinExistence type="predicted"/>
<sequence>MAEEYTVSHTGSVLGDEYVTLETNQTSPARRDPIISFECPDKFEKLEYVGDRHPIRFEPRTMESATMADDDTSGALEEAERTVSLEANLQPIAGETEIADQTYPVVEAVNVTQGAEIAPEDLTVDYHTNEVVIPEADVAAGDDVKLYPILTKGTVKWGGKNALNQDQGTLYPWGFPVFRFHDMEQIRAGREITMQGRATWGHNEELELRLESEEQIVWEDADYPGAYVSEIEVDLSITL</sequence>
<dbReference type="EMBL" id="JBHSDJ010000013">
    <property type="protein sequence ID" value="MFC4246474.1"/>
    <property type="molecule type" value="Genomic_DNA"/>
</dbReference>
<dbReference type="RefSeq" id="WP_246966975.1">
    <property type="nucleotide sequence ID" value="NZ_CP095397.1"/>
</dbReference>
<dbReference type="GeneID" id="71854746"/>
<organism evidence="1 2">
    <name type="scientific">Natribaculum luteum</name>
    <dbReference type="NCBI Taxonomy" id="1586232"/>
    <lineage>
        <taxon>Archaea</taxon>
        <taxon>Methanobacteriati</taxon>
        <taxon>Methanobacteriota</taxon>
        <taxon>Stenosarchaea group</taxon>
        <taxon>Halobacteria</taxon>
        <taxon>Halobacteriales</taxon>
        <taxon>Natrialbaceae</taxon>
        <taxon>Natribaculum</taxon>
    </lineage>
</organism>
<dbReference type="AlphaFoldDB" id="A0ABD5NXT1"/>